<evidence type="ECO:0000313" key="7">
    <source>
        <dbReference type="Proteomes" id="UP000677244"/>
    </source>
</evidence>
<keyword evidence="1" id="KW-0645">Protease</keyword>
<evidence type="ECO:0000256" key="4">
    <source>
        <dbReference type="ARBA" id="ARBA00022833"/>
    </source>
</evidence>
<keyword evidence="3" id="KW-0378">Hydrolase</keyword>
<organism evidence="6 7">
    <name type="scientific">Niastella soli</name>
    <dbReference type="NCBI Taxonomy" id="2821487"/>
    <lineage>
        <taxon>Bacteria</taxon>
        <taxon>Pseudomonadati</taxon>
        <taxon>Bacteroidota</taxon>
        <taxon>Chitinophagia</taxon>
        <taxon>Chitinophagales</taxon>
        <taxon>Chitinophagaceae</taxon>
        <taxon>Niastella</taxon>
    </lineage>
</organism>
<accession>A0ABS3YX03</accession>
<dbReference type="Gene3D" id="3.40.390.10">
    <property type="entry name" value="Collagenase (Catalytic Domain)"/>
    <property type="match status" value="1"/>
</dbReference>
<dbReference type="EMBL" id="JAGHKO010000004">
    <property type="protein sequence ID" value="MBO9202398.1"/>
    <property type="molecule type" value="Genomic_DNA"/>
</dbReference>
<evidence type="ECO:0000256" key="2">
    <source>
        <dbReference type="ARBA" id="ARBA00022723"/>
    </source>
</evidence>
<evidence type="ECO:0000256" key="3">
    <source>
        <dbReference type="ARBA" id="ARBA00022801"/>
    </source>
</evidence>
<comment type="caution">
    <text evidence="6">The sequence shown here is derived from an EMBL/GenBank/DDBJ whole genome shotgun (WGS) entry which is preliminary data.</text>
</comment>
<reference evidence="6 7" key="1">
    <citation type="submission" date="2021-03" db="EMBL/GenBank/DDBJ databases">
        <title>Assistant Professor.</title>
        <authorList>
            <person name="Huq M.A."/>
        </authorList>
    </citation>
    <scope>NUCLEOTIDE SEQUENCE [LARGE SCALE GENOMIC DNA]</scope>
    <source>
        <strain evidence="6 7">MAH-29</strain>
    </source>
</reference>
<dbReference type="InterPro" id="IPR024079">
    <property type="entry name" value="MetalloPept_cat_dom_sf"/>
</dbReference>
<feature type="domain" description="Peptidase M10 metallopeptidase" evidence="5">
    <location>
        <begin position="68"/>
        <end position="187"/>
    </location>
</feature>
<name>A0ABS3YX03_9BACT</name>
<dbReference type="SUPFAM" id="SSF55486">
    <property type="entry name" value="Metalloproteases ('zincins'), catalytic domain"/>
    <property type="match status" value="1"/>
</dbReference>
<keyword evidence="2" id="KW-0479">Metal-binding</keyword>
<dbReference type="Proteomes" id="UP000677244">
    <property type="component" value="Unassembled WGS sequence"/>
</dbReference>
<dbReference type="RefSeq" id="WP_209140444.1">
    <property type="nucleotide sequence ID" value="NZ_JAGHKO010000004.1"/>
</dbReference>
<evidence type="ECO:0000259" key="5">
    <source>
        <dbReference type="Pfam" id="PF00413"/>
    </source>
</evidence>
<proteinExistence type="predicted"/>
<keyword evidence="7" id="KW-1185">Reference proteome</keyword>
<evidence type="ECO:0000313" key="6">
    <source>
        <dbReference type="EMBL" id="MBO9202398.1"/>
    </source>
</evidence>
<dbReference type="CDD" id="cd04268">
    <property type="entry name" value="ZnMc_MMP_like"/>
    <property type="match status" value="1"/>
</dbReference>
<sequence>MAQSHTTKPDAAFQLKHAVTPNPEADSMIHSLGNGHICDTESRGHSTPKGKSVHEIVVDASEGFIPLWAKNTTLRWRFRERSMINFANPAAAKNAIRNLLGEALTQWGTAAPVKFKEDKDVWDFEIAVKNSDECSASGCVLASAFFPDPGRHELTIYPIMFNQPREEQVETLIHEIGHVFGLRHFFAKELERGFPSEIFGVHSKFSIMNYGTLSKLTENDKKDLKNLYKQAWSRALTHINGTPIKFVKPFHTFATVADGAFTLREAAAAAVAQPVTNDEYISEIS</sequence>
<evidence type="ECO:0000256" key="1">
    <source>
        <dbReference type="ARBA" id="ARBA00022670"/>
    </source>
</evidence>
<gene>
    <name evidence="6" type="ORF">J7I42_19080</name>
</gene>
<dbReference type="Pfam" id="PF00413">
    <property type="entry name" value="Peptidase_M10"/>
    <property type="match status" value="1"/>
</dbReference>
<keyword evidence="4" id="KW-0862">Zinc</keyword>
<protein>
    <recommendedName>
        <fullName evidence="5">Peptidase M10 metallopeptidase domain-containing protein</fullName>
    </recommendedName>
</protein>
<dbReference type="InterPro" id="IPR001818">
    <property type="entry name" value="Pept_M10_metallopeptidase"/>
</dbReference>